<proteinExistence type="predicted"/>
<feature type="compositionally biased region" description="Polar residues" evidence="6">
    <location>
        <begin position="776"/>
        <end position="795"/>
    </location>
</feature>
<dbReference type="InterPro" id="IPR052159">
    <property type="entry name" value="Competence_DNA_uptake"/>
</dbReference>
<sequence>MAPDADEWQQISEAQAPRPRARLAPWPLPVSPAVRDYGHGGDTNDSDVYPTSSLATSPWQRFSTMVRTCAEQELVYGRAFLFLPVFLGLGAIWWFSRPYDLALSPLVSICGVCAILWTRTRFRQPALAGALGIAALAVAGMVLAHVETNRLDTIILDGPVTTLVRGRVMSAEINASGHQRYVIALQETAKPRLKRMPQQVALLARGKHAPFKPGDQIEGRARLSPPSGPALPGLNDFAQSSYFTGTGAIGYFYRPPTAWNTQLNTQTDLWSRSLQAFSDTTQEVRNAISSRIRFWVPGDAGAFGVAIVTGERRGLSEQANNDLRVSGLAHIISISGLHMALAGGLFFVGIRRALSLVPGLAEILSVKKIAAAGAIATTTGYFLISGYEIAAQRAYLMMVIMLSAAFFDRPVLSLRNTALAAILVVVISPSQVMGPSLQMSFAATFALIAGFDLWRQRPRLPAILPRIAILQPFVPLTKLVGGILMTSALGGFSTAMFSAAHFHRVGLHGLEANLLASPIISMIVMPFAMIGVLLMPLGLEEWPLRLMGLGLDGVLAVASHVASWGAGFTFGRFEWWFLPVSSIGLLVLTLLKTRLRTMGAVIIAFACGYEAFKQQPPLPTLTVTEDGQLVGILRASSSDSVTIATNKKRPPSFIYNQWATALDISETIAAENLPQPVHKKPANANKTPDGKQQDKKDKKPRIDPADALSAMVDALEKAKAKPDVFYCRTGGFCVSSLSNDWIVVQVQDRDYSAAACALADLIVSTQSSFYAKCTAPSNTPSTSSLQPTSIGQSNEPGALLPDHPLSVPALNGQALPGPVLIDRDMLRQTGALEITLQDRSTRSLQMATTFHGELRPWTRHRYYDWRTNTYLSPQNHTLQPATQDDEDQSDDSSDSDE</sequence>
<keyword evidence="11" id="KW-1185">Reference proteome</keyword>
<dbReference type="GO" id="GO:0005886">
    <property type="term" value="C:plasma membrane"/>
    <property type="evidence" value="ECO:0007669"/>
    <property type="project" value="UniProtKB-SubCell"/>
</dbReference>
<feature type="region of interest" description="Disordered" evidence="6">
    <location>
        <begin position="776"/>
        <end position="800"/>
    </location>
</feature>
<comment type="subcellular location">
    <subcellularLocation>
        <location evidence="1">Cell membrane</location>
        <topology evidence="1">Multi-pass membrane protein</topology>
    </subcellularLocation>
</comment>
<evidence type="ECO:0000256" key="2">
    <source>
        <dbReference type="ARBA" id="ARBA00022475"/>
    </source>
</evidence>
<feature type="domain" description="ComEC/Rec2-related protein" evidence="8">
    <location>
        <begin position="307"/>
        <end position="594"/>
    </location>
</feature>
<comment type="caution">
    <text evidence="10">The sequence shown here is derived from an EMBL/GenBank/DDBJ whole genome shotgun (WGS) entry which is preliminary data.</text>
</comment>
<feature type="transmembrane region" description="Helical" evidence="7">
    <location>
        <begin position="369"/>
        <end position="384"/>
    </location>
</feature>
<feature type="transmembrane region" description="Helical" evidence="7">
    <location>
        <begin position="75"/>
        <end position="95"/>
    </location>
</feature>
<protein>
    <submittedName>
        <fullName evidence="10">ComEC family competence protein</fullName>
    </submittedName>
</protein>
<dbReference type="InterPro" id="IPR004477">
    <property type="entry name" value="ComEC_N"/>
</dbReference>
<evidence type="ECO:0000256" key="7">
    <source>
        <dbReference type="SAM" id="Phobius"/>
    </source>
</evidence>
<feature type="compositionally biased region" description="Polar residues" evidence="6">
    <location>
        <begin position="872"/>
        <end position="882"/>
    </location>
</feature>
<feature type="transmembrane region" description="Helical" evidence="7">
    <location>
        <begin position="327"/>
        <end position="348"/>
    </location>
</feature>
<feature type="compositionally biased region" description="Acidic residues" evidence="6">
    <location>
        <begin position="883"/>
        <end position="897"/>
    </location>
</feature>
<dbReference type="NCBIfam" id="TIGR00360">
    <property type="entry name" value="ComEC_N-term"/>
    <property type="match status" value="1"/>
</dbReference>
<dbReference type="InterPro" id="IPR025405">
    <property type="entry name" value="DUF4131"/>
</dbReference>
<feature type="compositionally biased region" description="Basic and acidic residues" evidence="6">
    <location>
        <begin position="688"/>
        <end position="702"/>
    </location>
</feature>
<evidence type="ECO:0000256" key="5">
    <source>
        <dbReference type="ARBA" id="ARBA00023136"/>
    </source>
</evidence>
<dbReference type="RefSeq" id="WP_190235161.1">
    <property type="nucleotide sequence ID" value="NZ_SSOA01000002.1"/>
</dbReference>
<feature type="transmembrane region" description="Helical" evidence="7">
    <location>
        <begin position="414"/>
        <end position="431"/>
    </location>
</feature>
<evidence type="ECO:0000256" key="4">
    <source>
        <dbReference type="ARBA" id="ARBA00022989"/>
    </source>
</evidence>
<keyword evidence="5 7" id="KW-0472">Membrane</keyword>
<keyword evidence="3 7" id="KW-0812">Transmembrane</keyword>
<feature type="domain" description="DUF4131" evidence="9">
    <location>
        <begin position="97"/>
        <end position="253"/>
    </location>
</feature>
<evidence type="ECO:0000313" key="11">
    <source>
        <dbReference type="Proteomes" id="UP000310754"/>
    </source>
</evidence>
<feature type="transmembrane region" description="Helical" evidence="7">
    <location>
        <begin position="573"/>
        <end position="591"/>
    </location>
</feature>
<keyword evidence="2" id="KW-1003">Cell membrane</keyword>
<feature type="transmembrane region" description="Helical" evidence="7">
    <location>
        <begin position="476"/>
        <end position="499"/>
    </location>
</feature>
<name>A0A4S4A1H2_9HYPH</name>
<reference evidence="10 11" key="1">
    <citation type="submission" date="2019-04" db="EMBL/GenBank/DDBJ databases">
        <title>Rhizobium terrae sp. nov., isolated from a paddy soil.</title>
        <authorList>
            <person name="Lin S.-Y."/>
            <person name="Hameed A."/>
            <person name="Huang H.-I."/>
            <person name="Young C.-C."/>
        </authorList>
    </citation>
    <scope>NUCLEOTIDE SEQUENCE [LARGE SCALE GENOMIC DNA]</scope>
    <source>
        <strain evidence="10 11">CC-HIH110</strain>
    </source>
</reference>
<feature type="region of interest" description="Disordered" evidence="6">
    <location>
        <begin position="1"/>
        <end position="25"/>
    </location>
</feature>
<evidence type="ECO:0000259" key="8">
    <source>
        <dbReference type="Pfam" id="PF03772"/>
    </source>
</evidence>
<feature type="transmembrane region" description="Helical" evidence="7">
    <location>
        <begin position="519"/>
        <end position="539"/>
    </location>
</feature>
<evidence type="ECO:0000313" key="10">
    <source>
        <dbReference type="EMBL" id="THF52055.1"/>
    </source>
</evidence>
<evidence type="ECO:0000259" key="9">
    <source>
        <dbReference type="Pfam" id="PF13567"/>
    </source>
</evidence>
<feature type="compositionally biased region" description="Low complexity" evidence="6">
    <location>
        <begin position="16"/>
        <end position="25"/>
    </location>
</feature>
<keyword evidence="4 7" id="KW-1133">Transmembrane helix</keyword>
<dbReference type="Pfam" id="PF13567">
    <property type="entry name" value="DUF4131"/>
    <property type="match status" value="1"/>
</dbReference>
<organism evidence="10 11">
    <name type="scientific">Allorhizobium terrae</name>
    <dbReference type="NCBI Taxonomy" id="1848972"/>
    <lineage>
        <taxon>Bacteria</taxon>
        <taxon>Pseudomonadati</taxon>
        <taxon>Pseudomonadota</taxon>
        <taxon>Alphaproteobacteria</taxon>
        <taxon>Hyphomicrobiales</taxon>
        <taxon>Rhizobiaceae</taxon>
        <taxon>Rhizobium/Agrobacterium group</taxon>
        <taxon>Allorhizobium</taxon>
    </lineage>
</organism>
<feature type="region of interest" description="Disordered" evidence="6">
    <location>
        <begin position="675"/>
        <end position="702"/>
    </location>
</feature>
<gene>
    <name evidence="10" type="ORF">E6C51_04325</name>
</gene>
<dbReference type="Proteomes" id="UP000310754">
    <property type="component" value="Unassembled WGS sequence"/>
</dbReference>
<feature type="region of interest" description="Disordered" evidence="6">
    <location>
        <begin position="872"/>
        <end position="897"/>
    </location>
</feature>
<evidence type="ECO:0000256" key="3">
    <source>
        <dbReference type="ARBA" id="ARBA00022692"/>
    </source>
</evidence>
<accession>A0A4S4A1H2</accession>
<feature type="transmembrane region" description="Helical" evidence="7">
    <location>
        <begin position="546"/>
        <end position="567"/>
    </location>
</feature>
<dbReference type="EMBL" id="SSOA01000002">
    <property type="protein sequence ID" value="THF52055.1"/>
    <property type="molecule type" value="Genomic_DNA"/>
</dbReference>
<feature type="transmembrane region" description="Helical" evidence="7">
    <location>
        <begin position="125"/>
        <end position="146"/>
    </location>
</feature>
<dbReference type="PANTHER" id="PTHR30619">
    <property type="entry name" value="DNA INTERNALIZATION/COMPETENCE PROTEIN COMEC/REC2"/>
    <property type="match status" value="1"/>
</dbReference>
<evidence type="ECO:0000256" key="6">
    <source>
        <dbReference type="SAM" id="MobiDB-lite"/>
    </source>
</evidence>
<dbReference type="AlphaFoldDB" id="A0A4S4A1H2"/>
<dbReference type="PANTHER" id="PTHR30619:SF1">
    <property type="entry name" value="RECOMBINATION PROTEIN 2"/>
    <property type="match status" value="1"/>
</dbReference>
<evidence type="ECO:0000256" key="1">
    <source>
        <dbReference type="ARBA" id="ARBA00004651"/>
    </source>
</evidence>
<dbReference type="Pfam" id="PF03772">
    <property type="entry name" value="Competence"/>
    <property type="match status" value="1"/>
</dbReference>